<accession>A0A968KV40</accession>
<dbReference type="Gene3D" id="1.25.40.10">
    <property type="entry name" value="Tetratricopeptide repeat domain"/>
    <property type="match status" value="1"/>
</dbReference>
<keyword evidence="1" id="KW-1133">Transmembrane helix</keyword>
<dbReference type="Proteomes" id="UP000778951">
    <property type="component" value="Unassembled WGS sequence"/>
</dbReference>
<feature type="transmembrane region" description="Helical" evidence="1">
    <location>
        <begin position="144"/>
        <end position="167"/>
    </location>
</feature>
<reference evidence="2" key="1">
    <citation type="submission" date="2020-03" db="EMBL/GenBank/DDBJ databases">
        <title>Spirochaetal bacteria isolated from arthropods constitute a novel genus Entomospira genus novum within the order Spirochaetales.</title>
        <authorList>
            <person name="Grana-Miraglia L."/>
            <person name="Sikutova S."/>
            <person name="Fingerle V."/>
            <person name="Sing A."/>
            <person name="Castillo-Ramirez S."/>
            <person name="Margos G."/>
            <person name="Rudolf I."/>
        </authorList>
    </citation>
    <scope>NUCLEOTIDE SEQUENCE</scope>
    <source>
        <strain evidence="2">BR149</strain>
    </source>
</reference>
<dbReference type="AlphaFoldDB" id="A0A968KV40"/>
<keyword evidence="1" id="KW-0812">Transmembrane</keyword>
<protein>
    <recommendedName>
        <fullName evidence="4">Tetratricopeptide repeat protein</fullName>
    </recommendedName>
</protein>
<dbReference type="EMBL" id="JAATLM010000001">
    <property type="protein sequence ID" value="NIZ69770.1"/>
    <property type="molecule type" value="Genomic_DNA"/>
</dbReference>
<dbReference type="InterPro" id="IPR011990">
    <property type="entry name" value="TPR-like_helical_dom_sf"/>
</dbReference>
<sequence>MDAQAILKKAERQLKATQYRQVIRLLEPKILLFNNDAHFYYLLGSACYFTNDINGAQLYLQRGLTSAEDNIDIRLLLACVALRKRDTAQALQLWLEVDDLEPDNKKARFGINKMKSIKDNRDLGRFLVQHSFKKLLPIKPISPLMRVVSSIGYTLTIMLLLVSIGFLSQRIFYQIFPPQPFTRDGVSEQFTFFSIKPTEILSPSDAPTLFILSEAQILQGMEDAREYFNNFQDDLAGRELNRVLLSNASSAVKAQAMILQQAFQPPTFATYNANFTFVDVASQPQLYNGLHVLWRGPINGLNVTPSRIAFRLLVGYEDGRVLEGAVDVFVPFEISLTPNLVTHVLGKVVANDAGNFYLEAVSINQIVALDSHF</sequence>
<organism evidence="2 3">
    <name type="scientific">Entomospira culicis</name>
    <dbReference type="NCBI Taxonomy" id="2719989"/>
    <lineage>
        <taxon>Bacteria</taxon>
        <taxon>Pseudomonadati</taxon>
        <taxon>Spirochaetota</taxon>
        <taxon>Spirochaetia</taxon>
        <taxon>Spirochaetales</taxon>
        <taxon>Spirochaetaceae</taxon>
        <taxon>Entomospira</taxon>
    </lineage>
</organism>
<dbReference type="SUPFAM" id="SSF48452">
    <property type="entry name" value="TPR-like"/>
    <property type="match status" value="1"/>
</dbReference>
<comment type="caution">
    <text evidence="2">The sequence shown here is derived from an EMBL/GenBank/DDBJ whole genome shotgun (WGS) entry which is preliminary data.</text>
</comment>
<evidence type="ECO:0000313" key="2">
    <source>
        <dbReference type="EMBL" id="NIZ69770.1"/>
    </source>
</evidence>
<proteinExistence type="predicted"/>
<keyword evidence="1" id="KW-0472">Membrane</keyword>
<name>A0A968KV40_9SPIO</name>
<dbReference type="RefSeq" id="WP_167695851.1">
    <property type="nucleotide sequence ID" value="NZ_CP118181.1"/>
</dbReference>
<evidence type="ECO:0008006" key="4">
    <source>
        <dbReference type="Google" id="ProtNLM"/>
    </source>
</evidence>
<evidence type="ECO:0000256" key="1">
    <source>
        <dbReference type="SAM" id="Phobius"/>
    </source>
</evidence>
<gene>
    <name evidence="2" type="ORF">HCT48_06035</name>
</gene>
<evidence type="ECO:0000313" key="3">
    <source>
        <dbReference type="Proteomes" id="UP000778951"/>
    </source>
</evidence>
<keyword evidence="3" id="KW-1185">Reference proteome</keyword>